<dbReference type="GO" id="GO:0005524">
    <property type="term" value="F:ATP binding"/>
    <property type="evidence" value="ECO:0007669"/>
    <property type="project" value="InterPro"/>
</dbReference>
<evidence type="ECO:0000313" key="10">
    <source>
        <dbReference type="EMBL" id="CAH1398916.1"/>
    </source>
</evidence>
<dbReference type="GO" id="GO:0003676">
    <property type="term" value="F:nucleic acid binding"/>
    <property type="evidence" value="ECO:0007669"/>
    <property type="project" value="InterPro"/>
</dbReference>
<keyword evidence="7" id="KW-0648">Protein biosynthesis</keyword>
<feature type="domain" description="Alanyl-transfer RNA synthetases family profile" evidence="9">
    <location>
        <begin position="1"/>
        <end position="252"/>
    </location>
</feature>
<keyword evidence="11" id="KW-1185">Reference proteome</keyword>
<keyword evidence="5" id="KW-0479">Metal-binding</keyword>
<evidence type="ECO:0000256" key="6">
    <source>
        <dbReference type="ARBA" id="ARBA00022833"/>
    </source>
</evidence>
<reference evidence="10" key="1">
    <citation type="submission" date="2022-01" db="EMBL/GenBank/DDBJ databases">
        <authorList>
            <person name="King R."/>
        </authorList>
    </citation>
    <scope>NUCLEOTIDE SEQUENCE</scope>
</reference>
<keyword evidence="6" id="KW-0862">Zinc</keyword>
<dbReference type="GO" id="GO:0005737">
    <property type="term" value="C:cytoplasm"/>
    <property type="evidence" value="ECO:0007669"/>
    <property type="project" value="UniProtKB-SubCell"/>
</dbReference>
<comment type="cofactor">
    <cofactor evidence="1">
        <name>Zn(2+)</name>
        <dbReference type="ChEBI" id="CHEBI:29105"/>
    </cofactor>
</comment>
<evidence type="ECO:0000256" key="4">
    <source>
        <dbReference type="ARBA" id="ARBA00022490"/>
    </source>
</evidence>
<dbReference type="SUPFAM" id="SSF55186">
    <property type="entry name" value="ThrRS/AlaRS common domain"/>
    <property type="match status" value="1"/>
</dbReference>
<dbReference type="Pfam" id="PF07973">
    <property type="entry name" value="tRNA_SAD"/>
    <property type="match status" value="1"/>
</dbReference>
<dbReference type="EMBL" id="OV725080">
    <property type="protein sequence ID" value="CAH1398916.1"/>
    <property type="molecule type" value="Genomic_DNA"/>
</dbReference>
<evidence type="ECO:0000256" key="2">
    <source>
        <dbReference type="ARBA" id="ARBA00004496"/>
    </source>
</evidence>
<accession>A0A9P0HBV2</accession>
<dbReference type="PANTHER" id="PTHR43462:SF1">
    <property type="entry name" value="ALANYL-TRNA EDITING PROTEIN AARSD1"/>
    <property type="match status" value="1"/>
</dbReference>
<evidence type="ECO:0000256" key="5">
    <source>
        <dbReference type="ARBA" id="ARBA00022723"/>
    </source>
</evidence>
<evidence type="ECO:0000256" key="3">
    <source>
        <dbReference type="ARBA" id="ARBA00008429"/>
    </source>
</evidence>
<comment type="similarity">
    <text evidence="3">Belongs to the class-II aminoacyl-tRNA synthetase family. Alax-L subfamily.</text>
</comment>
<evidence type="ECO:0000256" key="8">
    <source>
        <dbReference type="ARBA" id="ARBA00053555"/>
    </source>
</evidence>
<dbReference type="FunFam" id="3.30.980.10:FF:000007">
    <property type="entry name" value="alanyl-tRNA editing protein Aarsd1"/>
    <property type="match status" value="1"/>
</dbReference>
<organism evidence="10 11">
    <name type="scientific">Nezara viridula</name>
    <name type="common">Southern green stink bug</name>
    <name type="synonym">Cimex viridulus</name>
    <dbReference type="NCBI Taxonomy" id="85310"/>
    <lineage>
        <taxon>Eukaryota</taxon>
        <taxon>Metazoa</taxon>
        <taxon>Ecdysozoa</taxon>
        <taxon>Arthropoda</taxon>
        <taxon>Hexapoda</taxon>
        <taxon>Insecta</taxon>
        <taxon>Pterygota</taxon>
        <taxon>Neoptera</taxon>
        <taxon>Paraneoptera</taxon>
        <taxon>Hemiptera</taxon>
        <taxon>Heteroptera</taxon>
        <taxon>Panheteroptera</taxon>
        <taxon>Pentatomomorpha</taxon>
        <taxon>Pentatomoidea</taxon>
        <taxon>Pentatomidae</taxon>
        <taxon>Pentatominae</taxon>
        <taxon>Nezara</taxon>
    </lineage>
</organism>
<dbReference type="Gene3D" id="2.40.30.130">
    <property type="match status" value="1"/>
</dbReference>
<proteinExistence type="inferred from homology"/>
<dbReference type="GO" id="GO:0006419">
    <property type="term" value="P:alanyl-tRNA aminoacylation"/>
    <property type="evidence" value="ECO:0007669"/>
    <property type="project" value="InterPro"/>
</dbReference>
<dbReference type="SUPFAM" id="SSF50447">
    <property type="entry name" value="Translation proteins"/>
    <property type="match status" value="1"/>
</dbReference>
<comment type="subcellular location">
    <subcellularLocation>
        <location evidence="2">Cytoplasm</location>
    </subcellularLocation>
</comment>
<sequence length="408" mass="45634">MVVFACQNDSFLKEFSSKVISCDAADFKTVVNGKKETLKGYDVILEDTILFPEGGGQPCDFGFLDDIPVLNVRRNGSEAVHFVEKPIEPGQAVKQTINWDRRLDHMQQHSGQHLITAIADTEFGYATTSWWLGEEISHIEFDTQEITEEQINKLEYLVNEKIRQSLPVDVTVYEENDPFLSETRTRGLPKDHVGSVRIVTIHGIESNMCCGTHVSNLSQLQAIKLMGAEKGKKGKVNLMFLVGGRVLKRLSTMFEREQALTGILNNGPDVHVSLVDKLMKSVKLSNKYLQTVLRDMAVLEANILKSKEPKPKFYTLHRKEAEMDFINAFIKAVSDTSILLFITIGDEKEVGYAVLHGEEKLIAEFGPKITELLSAKGNGKGNKYQARVANMSNRSKVISLIEKSLDSA</sequence>
<evidence type="ECO:0000256" key="7">
    <source>
        <dbReference type="ARBA" id="ARBA00022917"/>
    </source>
</evidence>
<dbReference type="Gene3D" id="3.30.980.10">
    <property type="entry name" value="Threonyl-trna Synthetase, Chain A, domain 2"/>
    <property type="match status" value="1"/>
</dbReference>
<evidence type="ECO:0000259" key="9">
    <source>
        <dbReference type="PROSITE" id="PS50860"/>
    </source>
</evidence>
<dbReference type="InterPro" id="IPR018165">
    <property type="entry name" value="Ala-tRNA-synth_IIc_core"/>
</dbReference>
<comment type="function">
    <text evidence="8">Functions in trans to edit the amino acid moiety from incorrectly charged tRNA(Ala).</text>
</comment>
<dbReference type="FunFam" id="2.40.30.130:FF:000003">
    <property type="entry name" value="alanyl-tRNA editing protein Aarsd1"/>
    <property type="match status" value="1"/>
</dbReference>
<dbReference type="PROSITE" id="PS50860">
    <property type="entry name" value="AA_TRNA_LIGASE_II_ALA"/>
    <property type="match status" value="1"/>
</dbReference>
<dbReference type="GO" id="GO:0046872">
    <property type="term" value="F:metal ion binding"/>
    <property type="evidence" value="ECO:0007669"/>
    <property type="project" value="UniProtKB-KW"/>
</dbReference>
<evidence type="ECO:0000256" key="1">
    <source>
        <dbReference type="ARBA" id="ARBA00001947"/>
    </source>
</evidence>
<dbReference type="InterPro" id="IPR012947">
    <property type="entry name" value="tRNA_SAD"/>
</dbReference>
<dbReference type="InterPro" id="IPR009000">
    <property type="entry name" value="Transl_B-barrel_sf"/>
</dbReference>
<dbReference type="SMART" id="SM00863">
    <property type="entry name" value="tRNA_SAD"/>
    <property type="match status" value="1"/>
</dbReference>
<dbReference type="InterPro" id="IPR018163">
    <property type="entry name" value="Thr/Ala-tRNA-synth_IIc_edit"/>
</dbReference>
<dbReference type="GO" id="GO:0002196">
    <property type="term" value="F:Ser-tRNA(Ala) deacylase activity"/>
    <property type="evidence" value="ECO:0007669"/>
    <property type="project" value="TreeGrafter"/>
</dbReference>
<evidence type="ECO:0000313" key="11">
    <source>
        <dbReference type="Proteomes" id="UP001152798"/>
    </source>
</evidence>
<name>A0A9P0HBV2_NEZVI</name>
<dbReference type="PANTHER" id="PTHR43462">
    <property type="entry name" value="ALANYL-TRNA EDITING PROTEIN"/>
    <property type="match status" value="1"/>
</dbReference>
<dbReference type="Proteomes" id="UP001152798">
    <property type="component" value="Chromosome 4"/>
</dbReference>
<dbReference type="GO" id="GO:0004813">
    <property type="term" value="F:alanine-tRNA ligase activity"/>
    <property type="evidence" value="ECO:0007669"/>
    <property type="project" value="InterPro"/>
</dbReference>
<dbReference type="AlphaFoldDB" id="A0A9P0HBV2"/>
<gene>
    <name evidence="10" type="ORF">NEZAVI_LOCUS8474</name>
</gene>
<protein>
    <recommendedName>
        <fullName evidence="9">Alanyl-transfer RNA synthetases family profile domain-containing protein</fullName>
    </recommendedName>
</protein>
<dbReference type="InterPro" id="IPR051335">
    <property type="entry name" value="Alanyl-tRNA_Editing_Enzymes"/>
</dbReference>
<dbReference type="OrthoDB" id="288942at2759"/>
<keyword evidence="4" id="KW-0963">Cytoplasm</keyword>